<dbReference type="InterPro" id="IPR009609">
    <property type="entry name" value="Phosphonate_metab_PhnG"/>
</dbReference>
<evidence type="ECO:0000313" key="2">
    <source>
        <dbReference type="Proteomes" id="UP000289200"/>
    </source>
</evidence>
<reference evidence="2" key="1">
    <citation type="submission" date="2018-10" db="EMBL/GenBank/DDBJ databases">
        <authorList>
            <person name="Peiro R."/>
            <person name="Begona"/>
            <person name="Cbmso G."/>
            <person name="Lopez M."/>
            <person name="Gonzalez S."/>
            <person name="Sacristan E."/>
            <person name="Castillo E."/>
        </authorList>
    </citation>
    <scope>NUCLEOTIDE SEQUENCE [LARGE SCALE GENOMIC DNA]</scope>
</reference>
<dbReference type="Proteomes" id="UP000289200">
    <property type="component" value="Unassembled WGS sequence"/>
</dbReference>
<dbReference type="EMBL" id="UWOC01000181">
    <property type="protein sequence ID" value="VCU10483.1"/>
    <property type="molecule type" value="Genomic_DNA"/>
</dbReference>
<proteinExistence type="predicted"/>
<keyword evidence="2" id="KW-1185">Reference proteome</keyword>
<dbReference type="NCBIfam" id="TIGR03293">
    <property type="entry name" value="PhnG_redo"/>
    <property type="match status" value="1"/>
</dbReference>
<dbReference type="AlphaFoldDB" id="A0A447CYU8"/>
<protein>
    <submittedName>
        <fullName evidence="1">Alpha-D-ribose 1-methylphosphonate 5-triphosphate synthase subunit PhnG</fullName>
    </submittedName>
</protein>
<accession>A0A447CYU8</accession>
<name>A0A447CYU8_9BRAD</name>
<sequence>MKLSSIIDNMVMPQQTAVSSSAAATAPASAALAGDIAIRRTAMAVLVEAPTDALATHVARLAPPDHTVIRPPEAGLLMVQGRMGGDGRAFNVGEVAVTRAAVRLASGETGFACVLGRDAEKARLVALCDALVQTATHGDAVERDVVAPLRAAQEAAQRLAEARTAATRVDFFTLVRGED</sequence>
<dbReference type="GO" id="GO:0015716">
    <property type="term" value="P:organic phosphonate transport"/>
    <property type="evidence" value="ECO:0007669"/>
    <property type="project" value="InterPro"/>
</dbReference>
<dbReference type="Pfam" id="PF06754">
    <property type="entry name" value="PhnG"/>
    <property type="match status" value="1"/>
</dbReference>
<organism evidence="1 2">
    <name type="scientific">Rhodoplanes serenus</name>
    <dbReference type="NCBI Taxonomy" id="200615"/>
    <lineage>
        <taxon>Bacteria</taxon>
        <taxon>Pseudomonadati</taxon>
        <taxon>Pseudomonadota</taxon>
        <taxon>Alphaproteobacteria</taxon>
        <taxon>Hyphomicrobiales</taxon>
        <taxon>Nitrobacteraceae</taxon>
        <taxon>Rhodoplanes</taxon>
    </lineage>
</organism>
<dbReference type="GO" id="GO:0019634">
    <property type="term" value="P:organic phosphonate metabolic process"/>
    <property type="evidence" value="ECO:0007669"/>
    <property type="project" value="InterPro"/>
</dbReference>
<gene>
    <name evidence="1" type="primary">phnG</name>
    <name evidence="1" type="ORF">RHODGE_RHODGE_04081</name>
</gene>
<evidence type="ECO:0000313" key="1">
    <source>
        <dbReference type="EMBL" id="VCU10483.1"/>
    </source>
</evidence>
<comment type="caution">
    <text evidence="1">The sequence shown here is derived from an EMBL/GenBank/DDBJ whole genome shotgun (WGS) entry which is preliminary data.</text>
</comment>